<feature type="compositionally biased region" description="Basic and acidic residues" evidence="1">
    <location>
        <begin position="1"/>
        <end position="12"/>
    </location>
</feature>
<dbReference type="EMBL" id="JAEQMY010000045">
    <property type="protein sequence ID" value="MBL0406580.1"/>
    <property type="molecule type" value="Genomic_DNA"/>
</dbReference>
<protein>
    <submittedName>
        <fullName evidence="2">Uncharacterized protein</fullName>
    </submittedName>
</protein>
<organism evidence="2 3">
    <name type="scientific">Microvirga aerilata</name>
    <dbReference type="NCBI Taxonomy" id="670292"/>
    <lineage>
        <taxon>Bacteria</taxon>
        <taxon>Pseudomonadati</taxon>
        <taxon>Pseudomonadota</taxon>
        <taxon>Alphaproteobacteria</taxon>
        <taxon>Hyphomicrobiales</taxon>
        <taxon>Methylobacteriaceae</taxon>
        <taxon>Microvirga</taxon>
    </lineage>
</organism>
<evidence type="ECO:0000313" key="3">
    <source>
        <dbReference type="Proteomes" id="UP000605848"/>
    </source>
</evidence>
<feature type="region of interest" description="Disordered" evidence="1">
    <location>
        <begin position="1"/>
        <end position="30"/>
    </location>
</feature>
<accession>A0A936ZIJ0</accession>
<evidence type="ECO:0000256" key="1">
    <source>
        <dbReference type="SAM" id="MobiDB-lite"/>
    </source>
</evidence>
<proteinExistence type="predicted"/>
<name>A0A936ZIJ0_9HYPH</name>
<gene>
    <name evidence="2" type="ORF">JKG68_21730</name>
</gene>
<reference evidence="2" key="1">
    <citation type="submission" date="2021-01" db="EMBL/GenBank/DDBJ databases">
        <title>Microvirga sp.</title>
        <authorList>
            <person name="Kim M.K."/>
        </authorList>
    </citation>
    <scope>NUCLEOTIDE SEQUENCE</scope>
    <source>
        <strain evidence="2">5420S-16</strain>
    </source>
</reference>
<dbReference type="RefSeq" id="WP_202063446.1">
    <property type="nucleotide sequence ID" value="NZ_JAEQMY010000045.1"/>
</dbReference>
<keyword evidence="3" id="KW-1185">Reference proteome</keyword>
<dbReference type="AlphaFoldDB" id="A0A936ZIJ0"/>
<evidence type="ECO:0000313" key="2">
    <source>
        <dbReference type="EMBL" id="MBL0406580.1"/>
    </source>
</evidence>
<comment type="caution">
    <text evidence="2">The sequence shown here is derived from an EMBL/GenBank/DDBJ whole genome shotgun (WGS) entry which is preliminary data.</text>
</comment>
<sequence length="126" mass="13878">MARNLVRDERQGDLFGAPPPPGKPVRRTSPPRLVREEARALEPVSLGTLGAKATRPEIDELLDGMRDQELAYLAVEATRLVKRRLARGQGRGLRPKGTGRGKSPLDDALVRIGGELMEFEDPGETW</sequence>
<dbReference type="Proteomes" id="UP000605848">
    <property type="component" value="Unassembled WGS sequence"/>
</dbReference>
<feature type="region of interest" description="Disordered" evidence="1">
    <location>
        <begin position="88"/>
        <end position="107"/>
    </location>
</feature>